<keyword evidence="2" id="KW-1185">Reference proteome</keyword>
<protein>
    <submittedName>
        <fullName evidence="3">Uncharacterized protein</fullName>
    </submittedName>
</protein>
<feature type="region of interest" description="Disordered" evidence="1">
    <location>
        <begin position="25"/>
        <end position="59"/>
    </location>
</feature>
<reference evidence="3" key="1">
    <citation type="submission" date="2022-11" db="UniProtKB">
        <authorList>
            <consortium name="WormBaseParasite"/>
        </authorList>
    </citation>
    <scope>IDENTIFICATION</scope>
</reference>
<accession>A0A914X2F0</accession>
<dbReference type="WBParaSite" id="PSAMB.scaffold605size46008.g7405.t1">
    <property type="protein sequence ID" value="PSAMB.scaffold605size46008.g7405.t1"/>
    <property type="gene ID" value="PSAMB.scaffold605size46008.g7405"/>
</dbReference>
<organism evidence="2 3">
    <name type="scientific">Plectus sambesii</name>
    <dbReference type="NCBI Taxonomy" id="2011161"/>
    <lineage>
        <taxon>Eukaryota</taxon>
        <taxon>Metazoa</taxon>
        <taxon>Ecdysozoa</taxon>
        <taxon>Nematoda</taxon>
        <taxon>Chromadorea</taxon>
        <taxon>Plectida</taxon>
        <taxon>Plectina</taxon>
        <taxon>Plectoidea</taxon>
        <taxon>Plectidae</taxon>
        <taxon>Plectus</taxon>
    </lineage>
</organism>
<dbReference type="Proteomes" id="UP000887566">
    <property type="component" value="Unplaced"/>
</dbReference>
<evidence type="ECO:0000313" key="3">
    <source>
        <dbReference type="WBParaSite" id="PSAMB.scaffold605size46008.g7405.t1"/>
    </source>
</evidence>
<name>A0A914X2F0_9BILA</name>
<evidence type="ECO:0000256" key="1">
    <source>
        <dbReference type="SAM" id="MobiDB-lite"/>
    </source>
</evidence>
<evidence type="ECO:0000313" key="2">
    <source>
        <dbReference type="Proteomes" id="UP000887566"/>
    </source>
</evidence>
<feature type="compositionally biased region" description="Basic and acidic residues" evidence="1">
    <location>
        <begin position="25"/>
        <end position="39"/>
    </location>
</feature>
<sequence length="98" mass="10934">MTTLVVGDRLYSIEATGLLMKECDKLRGRPNPAHDRRQSEALQQRPTSSSSTDDPADFACESSTTVVKNLSYRRPSEPHSVARAILRVVRSRFVLTAM</sequence>
<proteinExistence type="predicted"/>
<dbReference type="AlphaFoldDB" id="A0A914X2F0"/>